<dbReference type="Proteomes" id="UP000756132">
    <property type="component" value="Chromosome 6"/>
</dbReference>
<dbReference type="AlphaFoldDB" id="A0A9Q8PB07"/>
<gene>
    <name evidence="1" type="ORF">CLAFUR5_07497</name>
</gene>
<dbReference type="EMBL" id="CP090168">
    <property type="protein sequence ID" value="UJO19184.1"/>
    <property type="molecule type" value="Genomic_DNA"/>
</dbReference>
<reference evidence="1" key="1">
    <citation type="submission" date="2021-12" db="EMBL/GenBank/DDBJ databases">
        <authorList>
            <person name="Zaccaron A."/>
            <person name="Stergiopoulos I."/>
        </authorList>
    </citation>
    <scope>NUCLEOTIDE SEQUENCE</scope>
    <source>
        <strain evidence="1">Race5_Kim</strain>
    </source>
</reference>
<dbReference type="RefSeq" id="XP_047763550.1">
    <property type="nucleotide sequence ID" value="XM_047906645.1"/>
</dbReference>
<keyword evidence="2" id="KW-1185">Reference proteome</keyword>
<dbReference type="KEGG" id="ffu:CLAFUR5_07497"/>
<accession>A0A9Q8PB07</accession>
<sequence>MSFEMSETTTEQESLAVPQGQKGYIAAYCAATLFDGTFTGCNSGPKEQPGQAMVLKSNGSTYSVVTTGA</sequence>
<evidence type="ECO:0000313" key="1">
    <source>
        <dbReference type="EMBL" id="UJO19184.1"/>
    </source>
</evidence>
<protein>
    <submittedName>
        <fullName evidence="1">Uncharacterized protein</fullName>
    </submittedName>
</protein>
<name>A0A9Q8PB07_PASFU</name>
<dbReference type="GeneID" id="71987375"/>
<evidence type="ECO:0000313" key="2">
    <source>
        <dbReference type="Proteomes" id="UP000756132"/>
    </source>
</evidence>
<organism evidence="1 2">
    <name type="scientific">Passalora fulva</name>
    <name type="common">Tomato leaf mold</name>
    <name type="synonym">Cladosporium fulvum</name>
    <dbReference type="NCBI Taxonomy" id="5499"/>
    <lineage>
        <taxon>Eukaryota</taxon>
        <taxon>Fungi</taxon>
        <taxon>Dikarya</taxon>
        <taxon>Ascomycota</taxon>
        <taxon>Pezizomycotina</taxon>
        <taxon>Dothideomycetes</taxon>
        <taxon>Dothideomycetidae</taxon>
        <taxon>Mycosphaerellales</taxon>
        <taxon>Mycosphaerellaceae</taxon>
        <taxon>Fulvia</taxon>
    </lineage>
</organism>
<reference evidence="1" key="2">
    <citation type="journal article" date="2022" name="Microb. Genom.">
        <title>A chromosome-scale genome assembly of the tomato pathogen Cladosporium fulvum reveals a compartmentalized genome architecture and the presence of a dispensable chromosome.</title>
        <authorList>
            <person name="Zaccaron A.Z."/>
            <person name="Chen L.H."/>
            <person name="Samaras A."/>
            <person name="Stergiopoulos I."/>
        </authorList>
    </citation>
    <scope>NUCLEOTIDE SEQUENCE</scope>
    <source>
        <strain evidence="1">Race5_Kim</strain>
    </source>
</reference>
<proteinExistence type="predicted"/>